<evidence type="ECO:0000256" key="1">
    <source>
        <dbReference type="ARBA" id="ARBA00007198"/>
    </source>
</evidence>
<reference evidence="6" key="1">
    <citation type="journal article" date="2019" name="Int. J. Syst. Evol. Microbiol.">
        <title>The Global Catalogue of Microorganisms (GCM) 10K type strain sequencing project: providing services to taxonomists for standard genome sequencing and annotation.</title>
        <authorList>
            <consortium name="The Broad Institute Genomics Platform"/>
            <consortium name="The Broad Institute Genome Sequencing Center for Infectious Disease"/>
            <person name="Wu L."/>
            <person name="Ma J."/>
        </authorList>
    </citation>
    <scope>NUCLEOTIDE SEQUENCE [LARGE SCALE GENOMIC DNA]</scope>
    <source>
        <strain evidence="6">CGMCC 1.12923</strain>
    </source>
</reference>
<evidence type="ECO:0000256" key="3">
    <source>
        <dbReference type="PROSITE-ProRule" id="PRU01282"/>
    </source>
</evidence>
<keyword evidence="6" id="KW-1185">Reference proteome</keyword>
<comment type="catalytic activity">
    <reaction evidence="4">
        <text>[glutaredoxin]-dithiol + arsenate + glutathione + H(+) = glutathionyl-S-S-[glutaredoxin] + arsenite + H2O</text>
        <dbReference type="Rhea" id="RHEA:22016"/>
        <dbReference type="Rhea" id="RHEA-COMP:10729"/>
        <dbReference type="Rhea" id="RHEA-COMP:17668"/>
        <dbReference type="ChEBI" id="CHEBI:15377"/>
        <dbReference type="ChEBI" id="CHEBI:15378"/>
        <dbReference type="ChEBI" id="CHEBI:29242"/>
        <dbReference type="ChEBI" id="CHEBI:29950"/>
        <dbReference type="ChEBI" id="CHEBI:48597"/>
        <dbReference type="ChEBI" id="CHEBI:57925"/>
        <dbReference type="ChEBI" id="CHEBI:146199"/>
        <dbReference type="EC" id="1.20.4.1"/>
    </reaction>
</comment>
<organism evidence="5 6">
    <name type="scientific">Lacimicrobium alkaliphilum</name>
    <dbReference type="NCBI Taxonomy" id="1526571"/>
    <lineage>
        <taxon>Bacteria</taxon>
        <taxon>Pseudomonadati</taxon>
        <taxon>Pseudomonadota</taxon>
        <taxon>Gammaproteobacteria</taxon>
        <taxon>Alteromonadales</taxon>
        <taxon>Alteromonadaceae</taxon>
        <taxon>Lacimicrobium</taxon>
    </lineage>
</organism>
<dbReference type="CDD" id="cd03034">
    <property type="entry name" value="ArsC_ArsC"/>
    <property type="match status" value="1"/>
</dbReference>
<dbReference type="SUPFAM" id="SSF52833">
    <property type="entry name" value="Thioredoxin-like"/>
    <property type="match status" value="1"/>
</dbReference>
<dbReference type="PANTHER" id="PTHR30041">
    <property type="entry name" value="ARSENATE REDUCTASE"/>
    <property type="match status" value="1"/>
</dbReference>
<dbReference type="InterPro" id="IPR006659">
    <property type="entry name" value="Arsenate_reductase"/>
</dbReference>
<comment type="similarity">
    <text evidence="1 3 4">Belongs to the ArsC family.</text>
</comment>
<accession>A0ABQ1R1R8</accession>
<dbReference type="InterPro" id="IPR036249">
    <property type="entry name" value="Thioredoxin-like_sf"/>
</dbReference>
<evidence type="ECO:0000256" key="2">
    <source>
        <dbReference type="ARBA" id="ARBA00023002"/>
    </source>
</evidence>
<comment type="caution">
    <text evidence="5">The sequence shown here is derived from an EMBL/GenBank/DDBJ whole genome shotgun (WGS) entry which is preliminary data.</text>
</comment>
<dbReference type="Pfam" id="PF03960">
    <property type="entry name" value="ArsC"/>
    <property type="match status" value="1"/>
</dbReference>
<evidence type="ECO:0000313" key="5">
    <source>
        <dbReference type="EMBL" id="GGD52082.1"/>
    </source>
</evidence>
<dbReference type="PROSITE" id="PS51353">
    <property type="entry name" value="ARSC"/>
    <property type="match status" value="1"/>
</dbReference>
<evidence type="ECO:0000256" key="4">
    <source>
        <dbReference type="RuleBase" id="RU362029"/>
    </source>
</evidence>
<dbReference type="InterPro" id="IPR006660">
    <property type="entry name" value="Arsenate_reductase-like"/>
</dbReference>
<sequence length="115" mass="13058">MSQIQILHNPRCSKSRQTLALLEDKGIQPEVIQYLKTPLDKNQLISLKQKLGVDSVRQMMRVKESVYKSLELSEASEQQLLEAVTENPVLLERPVVINGDDARIGRPPEKVLEIL</sequence>
<dbReference type="EMBL" id="BMGJ01000002">
    <property type="protein sequence ID" value="GGD52082.1"/>
    <property type="molecule type" value="Genomic_DNA"/>
</dbReference>
<protein>
    <recommendedName>
        <fullName evidence="4">Arsenate reductase</fullName>
        <ecNumber evidence="4">1.20.4.1</ecNumber>
    </recommendedName>
</protein>
<dbReference type="Gene3D" id="3.40.30.10">
    <property type="entry name" value="Glutaredoxin"/>
    <property type="match status" value="1"/>
</dbReference>
<keyword evidence="2 4" id="KW-0560">Oxidoreductase</keyword>
<gene>
    <name evidence="5" type="ORF">GCM10011357_05000</name>
</gene>
<dbReference type="EC" id="1.20.4.1" evidence="4"/>
<dbReference type="RefSeq" id="WP_099033293.1">
    <property type="nucleotide sequence ID" value="NZ_BMGJ01000002.1"/>
</dbReference>
<dbReference type="PANTHER" id="PTHR30041:SF4">
    <property type="entry name" value="ARSENATE REDUCTASE"/>
    <property type="match status" value="1"/>
</dbReference>
<evidence type="ECO:0000313" key="6">
    <source>
        <dbReference type="Proteomes" id="UP000614272"/>
    </source>
</evidence>
<dbReference type="NCBIfam" id="TIGR00014">
    <property type="entry name" value="arsC"/>
    <property type="match status" value="1"/>
</dbReference>
<name>A0ABQ1R1R8_9ALTE</name>
<proteinExistence type="inferred from homology"/>
<dbReference type="Proteomes" id="UP000614272">
    <property type="component" value="Unassembled WGS sequence"/>
</dbReference>